<dbReference type="STRING" id="1789683.A0A1X7QXV3"/>
<dbReference type="GO" id="GO:0000124">
    <property type="term" value="C:SAGA complex"/>
    <property type="evidence" value="ECO:0007669"/>
    <property type="project" value="InterPro"/>
</dbReference>
<dbReference type="InterPro" id="IPR018783">
    <property type="entry name" value="TF_ENY2"/>
</dbReference>
<dbReference type="GO" id="GO:0006406">
    <property type="term" value="P:mRNA export from nucleus"/>
    <property type="evidence" value="ECO:0007669"/>
    <property type="project" value="InterPro"/>
</dbReference>
<evidence type="ECO:0000256" key="1">
    <source>
        <dbReference type="ARBA" id="ARBA00022853"/>
    </source>
</evidence>
<dbReference type="Gene3D" id="1.10.246.140">
    <property type="match status" value="1"/>
</dbReference>
<keyword evidence="2" id="KW-0653">Protein transport</keyword>
<dbReference type="EMBL" id="FXLY01000002">
    <property type="protein sequence ID" value="SMN18014.1"/>
    <property type="molecule type" value="Genomic_DNA"/>
</dbReference>
<keyword evidence="4" id="KW-1185">Reference proteome</keyword>
<name>A0A1X7QXV3_9SACH</name>
<keyword evidence="2" id="KW-0811">Translocation</keyword>
<dbReference type="GO" id="GO:0003713">
    <property type="term" value="F:transcription coactivator activity"/>
    <property type="evidence" value="ECO:0007669"/>
    <property type="project" value="InterPro"/>
</dbReference>
<dbReference type="Proteomes" id="UP000196158">
    <property type="component" value="Unassembled WGS sequence"/>
</dbReference>
<reference evidence="3 4" key="1">
    <citation type="submission" date="2017-04" db="EMBL/GenBank/DDBJ databases">
        <authorList>
            <person name="Afonso C.L."/>
            <person name="Miller P.J."/>
            <person name="Scott M.A."/>
            <person name="Spackman E."/>
            <person name="Goraichik I."/>
            <person name="Dimitrov K.M."/>
            <person name="Suarez D.L."/>
            <person name="Swayne D.E."/>
        </authorList>
    </citation>
    <scope>NUCLEOTIDE SEQUENCE [LARGE SCALE GENOMIC DNA]</scope>
</reference>
<protein>
    <submittedName>
        <fullName evidence="3">Similar to Saccharomyces cerevisiae YBR111W-A SUS1 Component of both the SAGA histone acetylase and TREX-2 complexes</fullName>
    </submittedName>
</protein>
<keyword evidence="1" id="KW-0156">Chromatin regulator</keyword>
<keyword evidence="2" id="KW-0813">Transport</keyword>
<dbReference type="GO" id="GO:0006325">
    <property type="term" value="P:chromatin organization"/>
    <property type="evidence" value="ECO:0007669"/>
    <property type="project" value="UniProtKB-KW"/>
</dbReference>
<organism evidence="3 4">
    <name type="scientific">Maudiozyma saulgeensis</name>
    <dbReference type="NCBI Taxonomy" id="1789683"/>
    <lineage>
        <taxon>Eukaryota</taxon>
        <taxon>Fungi</taxon>
        <taxon>Dikarya</taxon>
        <taxon>Ascomycota</taxon>
        <taxon>Saccharomycotina</taxon>
        <taxon>Saccharomycetes</taxon>
        <taxon>Saccharomycetales</taxon>
        <taxon>Saccharomycetaceae</taxon>
        <taxon>Maudiozyma</taxon>
    </lineage>
</organism>
<dbReference type="AlphaFoldDB" id="A0A1X7QXV3"/>
<dbReference type="InterPro" id="IPR038212">
    <property type="entry name" value="TF_EnY2_sf"/>
</dbReference>
<evidence type="ECO:0000313" key="3">
    <source>
        <dbReference type="EMBL" id="SMN18014.1"/>
    </source>
</evidence>
<evidence type="ECO:0000313" key="4">
    <source>
        <dbReference type="Proteomes" id="UP000196158"/>
    </source>
</evidence>
<dbReference type="OrthoDB" id="6221744at2759"/>
<dbReference type="GO" id="GO:0015031">
    <property type="term" value="P:protein transport"/>
    <property type="evidence" value="ECO:0007669"/>
    <property type="project" value="UniProtKB-KW"/>
</dbReference>
<dbReference type="Pfam" id="PF10163">
    <property type="entry name" value="EnY2"/>
    <property type="match status" value="1"/>
</dbReference>
<gene>
    <name evidence="3" type="ORF">KASA_0Q04158G</name>
</gene>
<dbReference type="GO" id="GO:0005643">
    <property type="term" value="C:nuclear pore"/>
    <property type="evidence" value="ECO:0007669"/>
    <property type="project" value="InterPro"/>
</dbReference>
<proteinExistence type="predicted"/>
<evidence type="ECO:0000256" key="2">
    <source>
        <dbReference type="ARBA" id="ARBA00023010"/>
    </source>
</evidence>
<accession>A0A1X7QXV3</accession>
<sequence length="74" mass="8591">MESTLKAQIQKISNNLNEKLLRDGWMDEVRRMTMDEISSNKSTNYADILAKIEPQALSMYTSGTCFYVLCYYSH</sequence>